<evidence type="ECO:0000313" key="2">
    <source>
        <dbReference type="Proteomes" id="UP000315925"/>
    </source>
</evidence>
<dbReference type="KEGG" id="mkc:kam1_305"/>
<dbReference type="Proteomes" id="UP000315925">
    <property type="component" value="Chromosome"/>
</dbReference>
<name>A0A516TJX8_9BACT</name>
<proteinExistence type="predicted"/>
<gene>
    <name evidence="1" type="ORF">kam1_305</name>
</gene>
<dbReference type="AlphaFoldDB" id="A0A516TJX8"/>
<organism evidence="1 2">
    <name type="scientific">Methylacidiphilum kamchatkense Kam1</name>
    <dbReference type="NCBI Taxonomy" id="1202785"/>
    <lineage>
        <taxon>Bacteria</taxon>
        <taxon>Pseudomonadati</taxon>
        <taxon>Verrucomicrobiota</taxon>
        <taxon>Methylacidiphilae</taxon>
        <taxon>Methylacidiphilales</taxon>
        <taxon>Methylacidiphilaceae</taxon>
        <taxon>Methylacidiphilum (ex Ratnadevi et al. 2023)</taxon>
    </lineage>
</organism>
<protein>
    <submittedName>
        <fullName evidence="1">Uncharacterized protein</fullName>
    </submittedName>
</protein>
<accession>A0A516TJX8</accession>
<reference evidence="2" key="1">
    <citation type="submission" date="2019-03" db="EMBL/GenBank/DDBJ databases">
        <title>Complete genome of Methylacidiphilum kamchatkense Kam1.</title>
        <authorList>
            <person name="Kruse T."/>
            <person name="Murarilal Ratnadevi C."/>
            <person name="Erikstad H.-A."/>
            <person name="Birkeland N.-K."/>
        </authorList>
    </citation>
    <scope>NUCLEOTIDE SEQUENCE [LARGE SCALE GENOMIC DNA]</scope>
    <source>
        <strain evidence="2">kam1</strain>
    </source>
</reference>
<sequence length="55" mass="6415">MEAPVFFLKENRKLASMKGMSLEELENNLKERKANTFRAIHRALLLSFKGLQQVH</sequence>
<dbReference type="EMBL" id="CP037899">
    <property type="protein sequence ID" value="QDQ41559.1"/>
    <property type="molecule type" value="Genomic_DNA"/>
</dbReference>
<evidence type="ECO:0000313" key="1">
    <source>
        <dbReference type="EMBL" id="QDQ41559.1"/>
    </source>
</evidence>